<evidence type="ECO:0000256" key="2">
    <source>
        <dbReference type="ARBA" id="ARBA00022679"/>
    </source>
</evidence>
<keyword evidence="3" id="KW-0949">S-adenosyl-L-methionine</keyword>
<dbReference type="PANTHER" id="PTHR33603">
    <property type="entry name" value="METHYLTRANSFERASE"/>
    <property type="match status" value="1"/>
</dbReference>
<dbReference type="PIRSF" id="PIRSF004505">
    <property type="entry name" value="MT_bac"/>
    <property type="match status" value="1"/>
</dbReference>
<dbReference type="HAMAP" id="MF_00658">
    <property type="entry name" value="23SrRNA_methyltr_H"/>
    <property type="match status" value="1"/>
</dbReference>
<dbReference type="GO" id="GO:0008168">
    <property type="term" value="F:methyltransferase activity"/>
    <property type="evidence" value="ECO:0007669"/>
    <property type="project" value="UniProtKB-KW"/>
</dbReference>
<dbReference type="RefSeq" id="XP_005537600.1">
    <property type="nucleotide sequence ID" value="XM_005537543.1"/>
</dbReference>
<dbReference type="Proteomes" id="UP000007014">
    <property type="component" value="Chromosome 15"/>
</dbReference>
<dbReference type="InterPro" id="IPR003742">
    <property type="entry name" value="RlmH-like"/>
</dbReference>
<dbReference type="Gene3D" id="3.40.1280.10">
    <property type="match status" value="1"/>
</dbReference>
<keyword evidence="2" id="KW-0808">Transferase</keyword>
<evidence type="ECO:0000313" key="5">
    <source>
        <dbReference type="EMBL" id="BAM81564.1"/>
    </source>
</evidence>
<keyword evidence="1" id="KW-0489">Methyltransferase</keyword>
<evidence type="ECO:0000256" key="4">
    <source>
        <dbReference type="ARBA" id="ARBA00038303"/>
    </source>
</evidence>
<dbReference type="PANTHER" id="PTHR33603:SF1">
    <property type="entry name" value="RIBOSOMAL RNA LARGE SUBUNIT METHYLTRANSFERASE H"/>
    <property type="match status" value="1"/>
</dbReference>
<protein>
    <submittedName>
        <fullName evidence="5">Uncharacterized protein</fullName>
    </submittedName>
</protein>
<proteinExistence type="inferred from homology"/>
<keyword evidence="6" id="KW-1185">Reference proteome</keyword>
<dbReference type="GO" id="GO:0032259">
    <property type="term" value="P:methylation"/>
    <property type="evidence" value="ECO:0007669"/>
    <property type="project" value="UniProtKB-KW"/>
</dbReference>
<dbReference type="CDD" id="cd18081">
    <property type="entry name" value="RlmH-like"/>
    <property type="match status" value="1"/>
</dbReference>
<dbReference type="Gramene" id="CMO211CT">
    <property type="protein sequence ID" value="CMO211CT"/>
    <property type="gene ID" value="CMO211C"/>
</dbReference>
<dbReference type="GeneID" id="16995707"/>
<reference evidence="5 6" key="1">
    <citation type="journal article" date="2004" name="Nature">
        <title>Genome sequence of the ultrasmall unicellular red alga Cyanidioschyzon merolae 10D.</title>
        <authorList>
            <person name="Matsuzaki M."/>
            <person name="Misumi O."/>
            <person name="Shin-i T."/>
            <person name="Maruyama S."/>
            <person name="Takahara M."/>
            <person name="Miyagishima S."/>
            <person name="Mori T."/>
            <person name="Nishida K."/>
            <person name="Yagisawa F."/>
            <person name="Nishida K."/>
            <person name="Yoshida Y."/>
            <person name="Nishimura Y."/>
            <person name="Nakao S."/>
            <person name="Kobayashi T."/>
            <person name="Momoyama Y."/>
            <person name="Higashiyama T."/>
            <person name="Minoda A."/>
            <person name="Sano M."/>
            <person name="Nomoto H."/>
            <person name="Oishi K."/>
            <person name="Hayashi H."/>
            <person name="Ohta F."/>
            <person name="Nishizaka S."/>
            <person name="Haga S."/>
            <person name="Miura S."/>
            <person name="Morishita T."/>
            <person name="Kabeya Y."/>
            <person name="Terasawa K."/>
            <person name="Suzuki Y."/>
            <person name="Ishii Y."/>
            <person name="Asakawa S."/>
            <person name="Takano H."/>
            <person name="Ohta N."/>
            <person name="Kuroiwa H."/>
            <person name="Tanaka K."/>
            <person name="Shimizu N."/>
            <person name="Sugano S."/>
            <person name="Sato N."/>
            <person name="Nozaki H."/>
            <person name="Ogasawara N."/>
            <person name="Kohara Y."/>
            <person name="Kuroiwa T."/>
        </authorList>
    </citation>
    <scope>NUCLEOTIDE SEQUENCE [LARGE SCALE GENOMIC DNA]</scope>
    <source>
        <strain evidence="5 6">10D</strain>
    </source>
</reference>
<dbReference type="eggNOG" id="ENOG502RXV6">
    <property type="taxonomic scope" value="Eukaryota"/>
</dbReference>
<organism evidence="5 6">
    <name type="scientific">Cyanidioschyzon merolae (strain NIES-3377 / 10D)</name>
    <name type="common">Unicellular red alga</name>
    <dbReference type="NCBI Taxonomy" id="280699"/>
    <lineage>
        <taxon>Eukaryota</taxon>
        <taxon>Rhodophyta</taxon>
        <taxon>Bangiophyceae</taxon>
        <taxon>Cyanidiales</taxon>
        <taxon>Cyanidiaceae</taxon>
        <taxon>Cyanidioschyzon</taxon>
    </lineage>
</organism>
<dbReference type="GO" id="GO:0006364">
    <property type="term" value="P:rRNA processing"/>
    <property type="evidence" value="ECO:0007669"/>
    <property type="project" value="InterPro"/>
</dbReference>
<dbReference type="InterPro" id="IPR029028">
    <property type="entry name" value="Alpha/beta_knot_MTases"/>
</dbReference>
<dbReference type="Pfam" id="PF02590">
    <property type="entry name" value="SPOUT_MTase"/>
    <property type="match status" value="1"/>
</dbReference>
<sequence length="179" mass="20498">MPRSCGFVALWTALEPARARCKRTRPLNSLCARLHVTILAQGKSKFQWIEEGFREYTKRLAPFVTVEQVWVRDEEALVKRTRQERASSSGQVVALDAQRGKVYTSEEFAEVFMRQMEQGGSRVTFVIGGASGLPQAVYQHAHELLSLSTLTFTHQLARLVLMEQIYRAIEIYNHTPYHK</sequence>
<dbReference type="SUPFAM" id="SSF75217">
    <property type="entry name" value="alpha/beta knot"/>
    <property type="match status" value="1"/>
</dbReference>
<accession>M1V9J6</accession>
<name>M1V9J6_CYAM1</name>
<dbReference type="OrthoDB" id="429744at2759"/>
<evidence type="ECO:0000313" key="6">
    <source>
        <dbReference type="Proteomes" id="UP000007014"/>
    </source>
</evidence>
<dbReference type="KEGG" id="cme:CYME_CMO211C"/>
<dbReference type="AlphaFoldDB" id="M1V9J6"/>
<dbReference type="InterPro" id="IPR029026">
    <property type="entry name" value="tRNA_m1G_MTases_N"/>
</dbReference>
<dbReference type="HOGENOM" id="CLU_100552_0_0_1"/>
<reference evidence="5 6" key="2">
    <citation type="journal article" date="2007" name="BMC Biol.">
        <title>A 100%-complete sequence reveals unusually simple genomic features in the hot-spring red alga Cyanidioschyzon merolae.</title>
        <authorList>
            <person name="Nozaki H."/>
            <person name="Takano H."/>
            <person name="Misumi O."/>
            <person name="Terasawa K."/>
            <person name="Matsuzaki M."/>
            <person name="Maruyama S."/>
            <person name="Nishida K."/>
            <person name="Yagisawa F."/>
            <person name="Yoshida Y."/>
            <person name="Fujiwara T."/>
            <person name="Takio S."/>
            <person name="Tamura K."/>
            <person name="Chung S.J."/>
            <person name="Nakamura S."/>
            <person name="Kuroiwa H."/>
            <person name="Tanaka K."/>
            <person name="Sato N."/>
            <person name="Kuroiwa T."/>
        </authorList>
    </citation>
    <scope>NUCLEOTIDE SEQUENCE [LARGE SCALE GENOMIC DNA]</scope>
    <source>
        <strain evidence="5 6">10D</strain>
    </source>
</reference>
<dbReference type="OMA" id="HPYHLGH"/>
<comment type="similarity">
    <text evidence="4">Belongs to the RNA methyltransferase RlmH family.</text>
</comment>
<dbReference type="EMBL" id="AP006497">
    <property type="protein sequence ID" value="BAM81564.1"/>
    <property type="molecule type" value="Genomic_DNA"/>
</dbReference>
<gene>
    <name evidence="5" type="ORF">CYME_CMO211C</name>
</gene>
<evidence type="ECO:0000256" key="1">
    <source>
        <dbReference type="ARBA" id="ARBA00022603"/>
    </source>
</evidence>
<evidence type="ECO:0000256" key="3">
    <source>
        <dbReference type="ARBA" id="ARBA00022691"/>
    </source>
</evidence>